<dbReference type="InterPro" id="IPR013786">
    <property type="entry name" value="AcylCoA_DH/ox_N"/>
</dbReference>
<dbReference type="Pfam" id="PF00441">
    <property type="entry name" value="Acyl-CoA_dh_1"/>
    <property type="match status" value="1"/>
</dbReference>
<dbReference type="Gene3D" id="1.20.140.10">
    <property type="entry name" value="Butyryl-CoA Dehydrogenase, subunit A, domain 3"/>
    <property type="match status" value="1"/>
</dbReference>
<keyword evidence="3" id="KW-0285">Flavoprotein</keyword>
<feature type="domain" description="Acyl-CoA dehydrogenase/oxidase C-terminal" evidence="6">
    <location>
        <begin position="170"/>
        <end position="290"/>
    </location>
</feature>
<keyword evidence="4" id="KW-0274">FAD</keyword>
<dbReference type="PATRIC" id="fig|1278076.4.peg.5030"/>
<dbReference type="Gene3D" id="1.10.540.10">
    <property type="entry name" value="Acyl-CoA dehydrogenase/oxidase, N-terminal domain"/>
    <property type="match status" value="1"/>
</dbReference>
<dbReference type="InterPro" id="IPR036250">
    <property type="entry name" value="AcylCo_DH-like_C"/>
</dbReference>
<dbReference type="RefSeq" id="WP_003938964.1">
    <property type="nucleotide sequence ID" value="NZ_AOEX01000097.1"/>
</dbReference>
<evidence type="ECO:0000256" key="3">
    <source>
        <dbReference type="ARBA" id="ARBA00022630"/>
    </source>
</evidence>
<comment type="similarity">
    <text evidence="2">Belongs to the acyl-CoA dehydrogenase family.</text>
</comment>
<reference evidence="8 9" key="1">
    <citation type="journal article" date="2013" name="Genome Announc.">
        <title>Draft Genome Sequence of Rhodococcus ruber Strain BKS 20-38.</title>
        <authorList>
            <person name="Bala M."/>
            <person name="Kumar S."/>
            <person name="Raghava G.P."/>
            <person name="Mayilraj S."/>
        </authorList>
    </citation>
    <scope>NUCLEOTIDE SEQUENCE [LARGE SCALE GENOMIC DNA]</scope>
    <source>
        <strain evidence="8 9">BKS 20-38</strain>
    </source>
</reference>
<proteinExistence type="inferred from homology"/>
<comment type="caution">
    <text evidence="8">The sequence shown here is derived from an EMBL/GenBank/DDBJ whole genome shotgun (WGS) entry which is preliminary data.</text>
</comment>
<name>M2WV30_9NOCA</name>
<evidence type="ECO:0000259" key="7">
    <source>
        <dbReference type="Pfam" id="PF02771"/>
    </source>
</evidence>
<dbReference type="InterPro" id="IPR009100">
    <property type="entry name" value="AcylCoA_DH/oxidase_NM_dom_sf"/>
</dbReference>
<dbReference type="SUPFAM" id="SSF56645">
    <property type="entry name" value="Acyl-CoA dehydrogenase NM domain-like"/>
    <property type="match status" value="1"/>
</dbReference>
<dbReference type="PANTHER" id="PTHR43884:SF20">
    <property type="entry name" value="ACYL-COA DEHYDROGENASE FADE28"/>
    <property type="match status" value="1"/>
</dbReference>
<dbReference type="PANTHER" id="PTHR43884">
    <property type="entry name" value="ACYL-COA DEHYDROGENASE"/>
    <property type="match status" value="1"/>
</dbReference>
<sequence length="316" mass="33835">MAGDRDVDELWSTLLDSGYPQIGVPERFGGVGDAIDLTVLLEEAGRALLPVPLLPTVAASQLLLLAGLGDDRLGLRRSTLGVAEGRVRDARVTCGPVRVLHGADAESVVLIVTEDTNLHVVEVDLPSSGLVTSDSVNDLDPSRPMTKLTVTDAATRRHREFPTADRHQLLGPARLCIAADLVGVSAGALDRTVQHILDRRQFGRQLAAFQAVKHQMADAYVRVEKARSLVLGTALAVRDEPLRPRTGQLSLFALGSSIEAAVEVSARCVQLLGAMGVTFEADAHLYLRRSHQTALALESASAAFRTAAEIERQSHV</sequence>
<evidence type="ECO:0000313" key="9">
    <source>
        <dbReference type="Proteomes" id="UP000011731"/>
    </source>
</evidence>
<dbReference type="AlphaFoldDB" id="M2WV30"/>
<dbReference type="InterPro" id="IPR037069">
    <property type="entry name" value="AcylCoA_DH/ox_N_sf"/>
</dbReference>
<dbReference type="Proteomes" id="UP000011731">
    <property type="component" value="Unassembled WGS sequence"/>
</dbReference>
<evidence type="ECO:0000259" key="6">
    <source>
        <dbReference type="Pfam" id="PF00441"/>
    </source>
</evidence>
<dbReference type="EMBL" id="AOEX01000097">
    <property type="protein sequence ID" value="EME52601.1"/>
    <property type="molecule type" value="Genomic_DNA"/>
</dbReference>
<accession>M2WV30</accession>
<evidence type="ECO:0000256" key="5">
    <source>
        <dbReference type="ARBA" id="ARBA00023002"/>
    </source>
</evidence>
<evidence type="ECO:0000313" key="8">
    <source>
        <dbReference type="EMBL" id="EME52601.1"/>
    </source>
</evidence>
<dbReference type="GO" id="GO:0003995">
    <property type="term" value="F:acyl-CoA dehydrogenase activity"/>
    <property type="evidence" value="ECO:0007669"/>
    <property type="project" value="TreeGrafter"/>
</dbReference>
<protein>
    <submittedName>
        <fullName evidence="8">Acyl-CoA dehydrogenase</fullName>
    </submittedName>
</protein>
<evidence type="ECO:0000256" key="4">
    <source>
        <dbReference type="ARBA" id="ARBA00022827"/>
    </source>
</evidence>
<dbReference type="Pfam" id="PF02771">
    <property type="entry name" value="Acyl-CoA_dh_N"/>
    <property type="match status" value="1"/>
</dbReference>
<evidence type="ECO:0000256" key="1">
    <source>
        <dbReference type="ARBA" id="ARBA00001974"/>
    </source>
</evidence>
<keyword evidence="9" id="KW-1185">Reference proteome</keyword>
<feature type="domain" description="Acyl-CoA dehydrogenase/oxidase N-terminal" evidence="7">
    <location>
        <begin position="8"/>
        <end position="62"/>
    </location>
</feature>
<gene>
    <name evidence="8" type="ORF">G352_24522</name>
</gene>
<evidence type="ECO:0000256" key="2">
    <source>
        <dbReference type="ARBA" id="ARBA00009347"/>
    </source>
</evidence>
<dbReference type="InterPro" id="IPR009075">
    <property type="entry name" value="AcylCo_DH/oxidase_C"/>
</dbReference>
<dbReference type="SUPFAM" id="SSF47203">
    <property type="entry name" value="Acyl-CoA dehydrogenase C-terminal domain-like"/>
    <property type="match status" value="1"/>
</dbReference>
<dbReference type="GO" id="GO:0050660">
    <property type="term" value="F:flavin adenine dinucleotide binding"/>
    <property type="evidence" value="ECO:0007669"/>
    <property type="project" value="InterPro"/>
</dbReference>
<keyword evidence="5" id="KW-0560">Oxidoreductase</keyword>
<organism evidence="8 9">
    <name type="scientific">Rhodococcus ruber BKS 20-38</name>
    <dbReference type="NCBI Taxonomy" id="1278076"/>
    <lineage>
        <taxon>Bacteria</taxon>
        <taxon>Bacillati</taxon>
        <taxon>Actinomycetota</taxon>
        <taxon>Actinomycetes</taxon>
        <taxon>Mycobacteriales</taxon>
        <taxon>Nocardiaceae</taxon>
        <taxon>Rhodococcus</taxon>
    </lineage>
</organism>
<comment type="cofactor">
    <cofactor evidence="1">
        <name>FAD</name>
        <dbReference type="ChEBI" id="CHEBI:57692"/>
    </cofactor>
</comment>